<dbReference type="PANTHER" id="PTHR46429">
    <property type="entry name" value="23S RRNA (GUANOSINE-2'-O-)-METHYLTRANSFERASE RLMB"/>
    <property type="match status" value="1"/>
</dbReference>
<dbReference type="AlphaFoldDB" id="A0A1W1CX90"/>
<protein>
    <submittedName>
        <fullName evidence="4">rRNA methylase family protein</fullName>
    </submittedName>
</protein>
<dbReference type="InterPro" id="IPR001537">
    <property type="entry name" value="SpoU_MeTrfase"/>
</dbReference>
<dbReference type="InterPro" id="IPR004441">
    <property type="entry name" value="rRNA_MeTrfase_TrmH"/>
</dbReference>
<dbReference type="GO" id="GO:0008173">
    <property type="term" value="F:RNA methyltransferase activity"/>
    <property type="evidence" value="ECO:0007669"/>
    <property type="project" value="InterPro"/>
</dbReference>
<keyword evidence="1 4" id="KW-0489">Methyltransferase</keyword>
<dbReference type="InterPro" id="IPR029026">
    <property type="entry name" value="tRNA_m1G_MTases_N"/>
</dbReference>
<dbReference type="SUPFAM" id="SSF75217">
    <property type="entry name" value="alpha/beta knot"/>
    <property type="match status" value="1"/>
</dbReference>
<evidence type="ECO:0000259" key="3">
    <source>
        <dbReference type="Pfam" id="PF00588"/>
    </source>
</evidence>
<dbReference type="CDD" id="cd18095">
    <property type="entry name" value="SpoU-like_rRNA-MTase"/>
    <property type="match status" value="1"/>
</dbReference>
<dbReference type="PANTHER" id="PTHR46429:SF1">
    <property type="entry name" value="23S RRNA (GUANOSINE-2'-O-)-METHYLTRANSFERASE RLMB"/>
    <property type="match status" value="1"/>
</dbReference>
<dbReference type="GO" id="GO:0005829">
    <property type="term" value="C:cytosol"/>
    <property type="evidence" value="ECO:0007669"/>
    <property type="project" value="TreeGrafter"/>
</dbReference>
<feature type="domain" description="tRNA/rRNA methyltransferase SpoU type" evidence="3">
    <location>
        <begin position="129"/>
        <end position="269"/>
    </location>
</feature>
<dbReference type="GO" id="GO:0003723">
    <property type="term" value="F:RNA binding"/>
    <property type="evidence" value="ECO:0007669"/>
    <property type="project" value="InterPro"/>
</dbReference>
<evidence type="ECO:0000256" key="1">
    <source>
        <dbReference type="ARBA" id="ARBA00022603"/>
    </source>
</evidence>
<keyword evidence="2" id="KW-0808">Transferase</keyword>
<gene>
    <name evidence="4" type="ORF">MNB_SV-3-787</name>
</gene>
<accession>A0A1W1CX90</accession>
<dbReference type="Pfam" id="PF00588">
    <property type="entry name" value="SpoU_methylase"/>
    <property type="match status" value="1"/>
</dbReference>
<organism evidence="4">
    <name type="scientific">hydrothermal vent metagenome</name>
    <dbReference type="NCBI Taxonomy" id="652676"/>
    <lineage>
        <taxon>unclassified sequences</taxon>
        <taxon>metagenomes</taxon>
        <taxon>ecological metagenomes</taxon>
    </lineage>
</organism>
<dbReference type="GO" id="GO:0032259">
    <property type="term" value="P:methylation"/>
    <property type="evidence" value="ECO:0007669"/>
    <property type="project" value="UniProtKB-KW"/>
</dbReference>
<dbReference type="EMBL" id="FPHI01000049">
    <property type="protein sequence ID" value="SFV70353.1"/>
    <property type="molecule type" value="Genomic_DNA"/>
</dbReference>
<reference evidence="4" key="1">
    <citation type="submission" date="2016-10" db="EMBL/GenBank/DDBJ databases">
        <authorList>
            <person name="de Groot N.N."/>
        </authorList>
    </citation>
    <scope>NUCLEOTIDE SEQUENCE</scope>
</reference>
<name>A0A1W1CX90_9ZZZZ</name>
<dbReference type="GO" id="GO:0006396">
    <property type="term" value="P:RNA processing"/>
    <property type="evidence" value="ECO:0007669"/>
    <property type="project" value="InterPro"/>
</dbReference>
<sequence>MSIKLYKSSIITVQYTMNYIQIDDINTPALQIYHQFREHAFKADGSFVADSPKVVNLLIEENIEVRSILATQEYYNKHTMLLTSIDNAIFYVATKEQMQNIVGHKIHHNVMMHGIRPVESTLDDLGKNILMLDEISSTQNIGAIARSAAAIGIDSYLLPSYGPHPYSRRALRVSMGHIAMLKTHIYTDMKKTVTKLKEKGYRIYAAEVTEDSTPLASVKVTDKWVLLMGHEGSGLSQEVLGLCDEVVTIEMMEGIKSFNVGIAASIMMYQFKHKV</sequence>
<proteinExistence type="predicted"/>
<evidence type="ECO:0000256" key="2">
    <source>
        <dbReference type="ARBA" id="ARBA00022679"/>
    </source>
</evidence>
<dbReference type="Gene3D" id="3.40.1280.10">
    <property type="match status" value="1"/>
</dbReference>
<dbReference type="InterPro" id="IPR029028">
    <property type="entry name" value="Alpha/beta_knot_MTases"/>
</dbReference>
<evidence type="ECO:0000313" key="4">
    <source>
        <dbReference type="EMBL" id="SFV70353.1"/>
    </source>
</evidence>